<reference evidence="3 4" key="1">
    <citation type="submission" date="2023-01" db="EMBL/GenBank/DDBJ databases">
        <title>Analysis of 21 Apiospora genomes using comparative genomics revels a genus with tremendous synthesis potential of carbohydrate active enzymes and secondary metabolites.</title>
        <authorList>
            <person name="Sorensen T."/>
        </authorList>
    </citation>
    <scope>NUCLEOTIDE SEQUENCE [LARGE SCALE GENOMIC DNA]</scope>
    <source>
        <strain evidence="3 4">CBS 83171</strain>
    </source>
</reference>
<evidence type="ECO:0008006" key="5">
    <source>
        <dbReference type="Google" id="ProtNLM"/>
    </source>
</evidence>
<evidence type="ECO:0000313" key="4">
    <source>
        <dbReference type="Proteomes" id="UP001446871"/>
    </source>
</evidence>
<keyword evidence="4" id="KW-1185">Reference proteome</keyword>
<feature type="chain" id="PRO_5045948387" description="Infection structure specific protein" evidence="2">
    <location>
        <begin position="21"/>
        <end position="228"/>
    </location>
</feature>
<protein>
    <recommendedName>
        <fullName evidence="5">Infection structure specific protein</fullName>
    </recommendedName>
</protein>
<feature type="signal peptide" evidence="2">
    <location>
        <begin position="1"/>
        <end position="20"/>
    </location>
</feature>
<sequence>MHNQVLLSAALAGLASTVGATYNHAAANQLRDLTAPTRVMAREASESGSSDCTSSAFMLIAGLPTPPAVLMSYYETATDLPEITETAVPTNLASACSSLATQMMSVPSSLSAPLSSYESTLLGWYSSHTKDIAGLMSACTADPIFSSAESLLAQVTKEPACMSLLGAASGALPTISATPTASSGSGSSGSGSGAAQTSSPAKAAAAKPTAMVAGAVAGAAFLGAVAML</sequence>
<proteinExistence type="predicted"/>
<dbReference type="Proteomes" id="UP001446871">
    <property type="component" value="Unassembled WGS sequence"/>
</dbReference>
<evidence type="ECO:0000313" key="3">
    <source>
        <dbReference type="EMBL" id="KAK8068482.1"/>
    </source>
</evidence>
<keyword evidence="2" id="KW-0732">Signal</keyword>
<organism evidence="3 4">
    <name type="scientific">Apiospora saccharicola</name>
    <dbReference type="NCBI Taxonomy" id="335842"/>
    <lineage>
        <taxon>Eukaryota</taxon>
        <taxon>Fungi</taxon>
        <taxon>Dikarya</taxon>
        <taxon>Ascomycota</taxon>
        <taxon>Pezizomycotina</taxon>
        <taxon>Sordariomycetes</taxon>
        <taxon>Xylariomycetidae</taxon>
        <taxon>Amphisphaeriales</taxon>
        <taxon>Apiosporaceae</taxon>
        <taxon>Apiospora</taxon>
    </lineage>
</organism>
<dbReference type="EMBL" id="JAQQWM010000004">
    <property type="protein sequence ID" value="KAK8068482.1"/>
    <property type="molecule type" value="Genomic_DNA"/>
</dbReference>
<gene>
    <name evidence="3" type="ORF">PG996_007594</name>
</gene>
<evidence type="ECO:0000256" key="1">
    <source>
        <dbReference type="SAM" id="MobiDB-lite"/>
    </source>
</evidence>
<feature type="region of interest" description="Disordered" evidence="1">
    <location>
        <begin position="178"/>
        <end position="197"/>
    </location>
</feature>
<comment type="caution">
    <text evidence="3">The sequence shown here is derived from an EMBL/GenBank/DDBJ whole genome shotgun (WGS) entry which is preliminary data.</text>
</comment>
<name>A0ABR1VC71_9PEZI</name>
<evidence type="ECO:0000256" key="2">
    <source>
        <dbReference type="SAM" id="SignalP"/>
    </source>
</evidence>
<accession>A0ABR1VC71</accession>